<dbReference type="GO" id="GO:0006508">
    <property type="term" value="P:proteolysis"/>
    <property type="evidence" value="ECO:0007669"/>
    <property type="project" value="UniProtKB-KW"/>
</dbReference>
<gene>
    <name evidence="3" type="ORF">SAMD00023353_1002870</name>
</gene>
<comment type="similarity">
    <text evidence="1">Belongs to the peptidase S8 family.</text>
</comment>
<name>A0A1W2TBE7_ROSNE</name>
<keyword evidence="1" id="KW-0378">Hydrolase</keyword>
<organism evidence="3">
    <name type="scientific">Rosellinia necatrix</name>
    <name type="common">White root-rot fungus</name>
    <dbReference type="NCBI Taxonomy" id="77044"/>
    <lineage>
        <taxon>Eukaryota</taxon>
        <taxon>Fungi</taxon>
        <taxon>Dikarya</taxon>
        <taxon>Ascomycota</taxon>
        <taxon>Pezizomycotina</taxon>
        <taxon>Sordariomycetes</taxon>
        <taxon>Xylariomycetidae</taxon>
        <taxon>Xylariales</taxon>
        <taxon>Xylariaceae</taxon>
        <taxon>Rosellinia</taxon>
    </lineage>
</organism>
<proteinExistence type="inferred from homology"/>
<evidence type="ECO:0000313" key="4">
    <source>
        <dbReference type="Proteomes" id="UP000054516"/>
    </source>
</evidence>
<dbReference type="Pfam" id="PF00082">
    <property type="entry name" value="Peptidase_S8"/>
    <property type="match status" value="1"/>
</dbReference>
<sequence>MLHPQIPQRINTMLEIPLTNNSFLAEPSYSPLSNMSIRPLERVPTDSLNHYTQQSAGSGNRAPDQSFKAITEKWRQSQRDKNFSREFDKHVESLHDEIVEEWKSAHERSVPETTKIAFEQRLDKLLGGDGVQDGIDDCVLWVILFIAADRQEPADLDAEIWIIATILRSRPYLALENVNMAPIIDKCPYSNAGVKARHFAWQNLKKNKSTPFHESAGSNNAKALDCFITGIEIYCQNVMKNPDSLRAYPDWLKLRRDDIPLEQLFLHIVRANLPFRNKTALALAADEEQGDGEALECLLSRIEDIVDANDNTFADVVETGNLKIVDRFLQHAKAHDLFAQSRHIINAIELVPSPQGEGYMQRLNIACNLIGIAKKHNPNYFDLAVAGAIIKKDLLTVWEAMALGVSDPPCCILHLAVWHKKTGFVTKILGEHPEFVTMKSTIPTFQNSNGLEMAQDSEGHYPLWYNNRYLENAESRAHARPKSSPLDKERADIRSEIITHTVRQVRRMKLLSDILADSGEPARELCFDLSHINFQLHRVSEFIQSLINHRENDELIQYEETLQYADFPVLDMNPDDRDEVQLNKSFSMERKEVFQILDWLHRRKGVKKIISLRAPDRLINPHDETRIAEKIDMFKVEVLDWRLLDMSISIFSTEVKDRLTELHLYSSGKRAVISHWLGSDGVPSLRNLKLLHIYVIKETSDVDSCKKTVKYIRRELKRMSDSNRLGGLEYNNISVEAQFWNPVHQMENLDEIAKRVAPKLSQFIESYRRLAYKRTSEKSVFRATKVAIIDNGILGISQSHEKLPDDGDNLRDKDLVDGVPIVRSSTTMRLDEENRANFLANKSVSARIRGGRSFVDENYKLSPWFFASNPHGTQMANLICAIDPLCELYVAKVHDGQYGMTAGRVARAIGWAIAEDVDVISMSFTIISKEEDSELKEALALAGQRGIAVLCSAHDEGTRVDHAWPASHQGDYMLVVAACDEYGRLLREMDATRYSCMLHGKNVAAGVIPFLEPNDRITGSSVATALAAGLSSLALACDRLVDPTEDIHKTNNRGRASSIKKRFGTMQSTSQSKYVLLDKFAGIDQKMRVGQETDAESILSDWSAGWQGPKIDDV</sequence>
<evidence type="ECO:0000313" key="3">
    <source>
        <dbReference type="EMBL" id="GAP85242.1"/>
    </source>
</evidence>
<keyword evidence="4" id="KW-1185">Reference proteome</keyword>
<feature type="active site" description="Charge relay system" evidence="1">
    <location>
        <position position="871"/>
    </location>
</feature>
<evidence type="ECO:0000259" key="2">
    <source>
        <dbReference type="Pfam" id="PF00082"/>
    </source>
</evidence>
<feature type="active site" description="Charge relay system" evidence="1">
    <location>
        <position position="1021"/>
    </location>
</feature>
<keyword evidence="1" id="KW-0720">Serine protease</keyword>
<dbReference type="Gene3D" id="3.40.50.200">
    <property type="entry name" value="Peptidase S8/S53 domain"/>
    <property type="match status" value="1"/>
</dbReference>
<dbReference type="InterPro" id="IPR000209">
    <property type="entry name" value="Peptidase_S8/S53_dom"/>
</dbReference>
<dbReference type="Proteomes" id="UP000054516">
    <property type="component" value="Unassembled WGS sequence"/>
</dbReference>
<accession>A0A1W2TBE7</accession>
<dbReference type="SUPFAM" id="SSF52743">
    <property type="entry name" value="Subtilisin-like"/>
    <property type="match status" value="1"/>
</dbReference>
<dbReference type="InterPro" id="IPR036852">
    <property type="entry name" value="Peptidase_S8/S53_dom_sf"/>
</dbReference>
<dbReference type="PROSITE" id="PS51892">
    <property type="entry name" value="SUBTILASE"/>
    <property type="match status" value="1"/>
</dbReference>
<dbReference type="OMA" id="NHRENDE"/>
<evidence type="ECO:0000256" key="1">
    <source>
        <dbReference type="PROSITE-ProRule" id="PRU01240"/>
    </source>
</evidence>
<feature type="domain" description="Peptidase S8/S53" evidence="2">
    <location>
        <begin position="783"/>
        <end position="1035"/>
    </location>
</feature>
<protein>
    <submittedName>
        <fullName evidence="3">Putative peptidase S8 subtilisin kexin sedolisin</fullName>
    </submittedName>
</protein>
<keyword evidence="1" id="KW-0645">Protease</keyword>
<feature type="active site" description="Charge relay system" evidence="1">
    <location>
        <position position="790"/>
    </location>
</feature>
<reference evidence="3" key="1">
    <citation type="submission" date="2016-03" db="EMBL/GenBank/DDBJ databases">
        <title>Draft genome sequence of Rosellinia necatrix.</title>
        <authorList>
            <person name="Kanematsu S."/>
        </authorList>
    </citation>
    <scope>NUCLEOTIDE SEQUENCE [LARGE SCALE GENOMIC DNA]</scope>
    <source>
        <strain evidence="3">W97</strain>
    </source>
</reference>
<dbReference type="GO" id="GO:0004252">
    <property type="term" value="F:serine-type endopeptidase activity"/>
    <property type="evidence" value="ECO:0007669"/>
    <property type="project" value="UniProtKB-UniRule"/>
</dbReference>
<dbReference type="EMBL" id="DF977455">
    <property type="protein sequence ID" value="GAP85242.1"/>
    <property type="molecule type" value="Genomic_DNA"/>
</dbReference>
<dbReference type="AlphaFoldDB" id="A0A1W2TBE7"/>
<dbReference type="OrthoDB" id="3565018at2759"/>
<dbReference type="STRING" id="77044.A0A1W2TBE7"/>